<dbReference type="GO" id="GO:0015074">
    <property type="term" value="P:DNA integration"/>
    <property type="evidence" value="ECO:0007669"/>
    <property type="project" value="InterPro"/>
</dbReference>
<comment type="caution">
    <text evidence="4">The sequence shown here is derived from an EMBL/GenBank/DDBJ whole genome shotgun (WGS) entry which is preliminary data.</text>
</comment>
<dbReference type="EMBL" id="JACHWR010000002">
    <property type="protein sequence ID" value="MBB3043365.1"/>
    <property type="molecule type" value="Genomic_DNA"/>
</dbReference>
<reference evidence="4 5" key="1">
    <citation type="submission" date="2020-08" db="EMBL/GenBank/DDBJ databases">
        <title>Sequencing the genomes of 1000 actinobacteria strains.</title>
        <authorList>
            <person name="Klenk H.-P."/>
        </authorList>
    </citation>
    <scope>NUCLEOTIDE SEQUENCE [LARGE SCALE GENOMIC DNA]</scope>
    <source>
        <strain evidence="4 5">DSM 105498</strain>
    </source>
</reference>
<dbReference type="Gene3D" id="1.10.150.130">
    <property type="match status" value="1"/>
</dbReference>
<dbReference type="InterPro" id="IPR011010">
    <property type="entry name" value="DNA_brk_join_enz"/>
</dbReference>
<keyword evidence="1" id="KW-0238">DNA-binding</keyword>
<dbReference type="GO" id="GO:0003677">
    <property type="term" value="F:DNA binding"/>
    <property type="evidence" value="ECO:0007669"/>
    <property type="project" value="UniProtKB-KW"/>
</dbReference>
<proteinExistence type="predicted"/>
<dbReference type="RefSeq" id="WP_221199857.1">
    <property type="nucleotide sequence ID" value="NZ_JACHWR010000002.1"/>
</dbReference>
<dbReference type="InterPro" id="IPR004107">
    <property type="entry name" value="Integrase_SAM-like_N"/>
</dbReference>
<organism evidence="4 5">
    <name type="scientific">Nocardioides soli</name>
    <dbReference type="NCBI Taxonomy" id="1036020"/>
    <lineage>
        <taxon>Bacteria</taxon>
        <taxon>Bacillati</taxon>
        <taxon>Actinomycetota</taxon>
        <taxon>Actinomycetes</taxon>
        <taxon>Propionibacteriales</taxon>
        <taxon>Nocardioidaceae</taxon>
        <taxon>Nocardioides</taxon>
    </lineage>
</organism>
<evidence type="ECO:0000256" key="2">
    <source>
        <dbReference type="ARBA" id="ARBA00023172"/>
    </source>
</evidence>
<sequence>MTFYDFTASVTTPDAESLSGFGEVHARAAANGARHGTPVLIGPGGWPDPRVNLFFRTGPMAEARPGTWRRYAYALVVWLNYLHVVGRGWVEATVSDVEAFKEWRLTSLDNAGRVQPTSFDTDRSALNSFYSWAGQRYGVANPVATAGVGPRRSVRPGEEALRRLSVGRDPLRPAGSTRRQVKWMLRSAFEQWRDIGLCGYGFDGLRRPGWRGINEDRDAAFVDGLYGTGLRLAEWASVLDVEIPTPGAARFAPAHLSAACLKGGKSGRTYRIPRSVLHAVAAYTDPAEGSRAEVVRRAQRAGRYQQLPGIRVVAGYRAHSRRLLIEGPGDPVPVSLDVLGPDERRRLFRRTPDGTAPLWLWLAPNGLPKKPYGWEDTFDHANHRIARAWAETVGDGRDADECPLWARPHMLRHSFCLKWYSILSAVWRTRVTGLSEEETRDLRDQLGDIWYQLATLMGHAHPMTTRDIYLEPFAGLEIDYLMAMLDEEETVGVDALLRTLAHGGGRTVQPITITGEVSR</sequence>
<dbReference type="Pfam" id="PF02899">
    <property type="entry name" value="Phage_int_SAM_1"/>
    <property type="match status" value="1"/>
</dbReference>
<dbReference type="SUPFAM" id="SSF56349">
    <property type="entry name" value="DNA breaking-rejoining enzymes"/>
    <property type="match status" value="1"/>
</dbReference>
<dbReference type="Proteomes" id="UP000589626">
    <property type="component" value="Unassembled WGS sequence"/>
</dbReference>
<name>A0A7W4VX91_9ACTN</name>
<dbReference type="AlphaFoldDB" id="A0A7W4VX91"/>
<accession>A0A7W4VX91</accession>
<dbReference type="Gene3D" id="1.10.443.10">
    <property type="entry name" value="Intergrase catalytic core"/>
    <property type="match status" value="1"/>
</dbReference>
<evidence type="ECO:0000259" key="3">
    <source>
        <dbReference type="Pfam" id="PF02899"/>
    </source>
</evidence>
<evidence type="ECO:0000313" key="4">
    <source>
        <dbReference type="EMBL" id="MBB3043365.1"/>
    </source>
</evidence>
<dbReference type="InterPro" id="IPR013762">
    <property type="entry name" value="Integrase-like_cat_sf"/>
</dbReference>
<keyword evidence="2" id="KW-0233">DNA recombination</keyword>
<dbReference type="InterPro" id="IPR010998">
    <property type="entry name" value="Integrase_recombinase_N"/>
</dbReference>
<protein>
    <submittedName>
        <fullName evidence="4">Integrase</fullName>
    </submittedName>
</protein>
<feature type="domain" description="Integrase SAM-like N-terminal" evidence="3">
    <location>
        <begin position="64"/>
        <end position="134"/>
    </location>
</feature>
<evidence type="ECO:0000256" key="1">
    <source>
        <dbReference type="ARBA" id="ARBA00023125"/>
    </source>
</evidence>
<dbReference type="GO" id="GO:0006310">
    <property type="term" value="P:DNA recombination"/>
    <property type="evidence" value="ECO:0007669"/>
    <property type="project" value="UniProtKB-KW"/>
</dbReference>
<keyword evidence="5" id="KW-1185">Reference proteome</keyword>
<evidence type="ECO:0000313" key="5">
    <source>
        <dbReference type="Proteomes" id="UP000589626"/>
    </source>
</evidence>
<gene>
    <name evidence="4" type="ORF">FHU40_003183</name>
</gene>